<reference evidence="2" key="1">
    <citation type="submission" date="2016-11" db="UniProtKB">
        <authorList>
            <consortium name="WormBaseParasite"/>
        </authorList>
    </citation>
    <scope>IDENTIFICATION</scope>
</reference>
<dbReference type="WBParaSite" id="L893_g2392.t1">
    <property type="protein sequence ID" value="L893_g2392.t1"/>
    <property type="gene ID" value="L893_g2392"/>
</dbReference>
<evidence type="ECO:0000313" key="1">
    <source>
        <dbReference type="Proteomes" id="UP000095287"/>
    </source>
</evidence>
<name>A0A1I7Z8T3_9BILA</name>
<dbReference type="Proteomes" id="UP000095287">
    <property type="component" value="Unplaced"/>
</dbReference>
<dbReference type="AlphaFoldDB" id="A0A1I7Z8T3"/>
<sequence>MASVLLKVDPSLVHNPKLYQTMRTIAEDVLKEIELMFDVMDYPSFTLRNLCLG</sequence>
<accession>A0A1I7Z8T3</accession>
<keyword evidence="1" id="KW-1185">Reference proteome</keyword>
<protein>
    <submittedName>
        <fullName evidence="2">Peptide deformylase</fullName>
    </submittedName>
</protein>
<evidence type="ECO:0000313" key="2">
    <source>
        <dbReference type="WBParaSite" id="L893_g2392.t1"/>
    </source>
</evidence>
<organism evidence="1 2">
    <name type="scientific">Steinernema glaseri</name>
    <dbReference type="NCBI Taxonomy" id="37863"/>
    <lineage>
        <taxon>Eukaryota</taxon>
        <taxon>Metazoa</taxon>
        <taxon>Ecdysozoa</taxon>
        <taxon>Nematoda</taxon>
        <taxon>Chromadorea</taxon>
        <taxon>Rhabditida</taxon>
        <taxon>Tylenchina</taxon>
        <taxon>Panagrolaimomorpha</taxon>
        <taxon>Strongyloidoidea</taxon>
        <taxon>Steinernematidae</taxon>
        <taxon>Steinernema</taxon>
    </lineage>
</organism>
<proteinExistence type="predicted"/>